<dbReference type="InterPro" id="IPR016167">
    <property type="entry name" value="FAD-bd_PCMH_sub1"/>
</dbReference>
<comment type="similarity">
    <text evidence="2">Belongs to the oxygen-dependent FAD-linked oxidoreductase family.</text>
</comment>
<accession>A0A5C4MTZ9</accession>
<reference evidence="8 9" key="1">
    <citation type="submission" date="2019-05" db="EMBL/GenBank/DDBJ databases">
        <title>Mumia sp. nov., isolated from the intestinal contents of plateau pika (Ochotona curzoniae) in the Qinghai-Tibet plateau of China.</title>
        <authorList>
            <person name="Tian Z."/>
        </authorList>
    </citation>
    <scope>NUCLEOTIDE SEQUENCE [LARGE SCALE GENOMIC DNA]</scope>
    <source>
        <strain evidence="9">527</strain>
        <strain evidence="8">Z527</strain>
    </source>
</reference>
<keyword evidence="5" id="KW-0560">Oxidoreductase</keyword>
<dbReference type="EMBL" id="VDFR01000061">
    <property type="protein sequence ID" value="TNC46125.1"/>
    <property type="molecule type" value="Genomic_DNA"/>
</dbReference>
<comment type="caution">
    <text evidence="8">The sequence shown here is derived from an EMBL/GenBank/DDBJ whole genome shotgun (WGS) entry which is preliminary data.</text>
</comment>
<dbReference type="PROSITE" id="PS51387">
    <property type="entry name" value="FAD_PCMH"/>
    <property type="match status" value="1"/>
</dbReference>
<evidence type="ECO:0000313" key="9">
    <source>
        <dbReference type="Proteomes" id="UP000306740"/>
    </source>
</evidence>
<dbReference type="SUPFAM" id="SSF51679">
    <property type="entry name" value="Bacterial luciferase-like"/>
    <property type="match status" value="1"/>
</dbReference>
<keyword evidence="4" id="KW-0274">FAD</keyword>
<keyword evidence="3" id="KW-0285">Flavoprotein</keyword>
<dbReference type="Pfam" id="PF00296">
    <property type="entry name" value="Bac_luciferase"/>
    <property type="match status" value="1"/>
</dbReference>
<dbReference type="PANTHER" id="PTHR42973">
    <property type="entry name" value="BINDING OXIDOREDUCTASE, PUTATIVE (AFU_ORTHOLOGUE AFUA_1G17690)-RELATED"/>
    <property type="match status" value="1"/>
</dbReference>
<dbReference type="Proteomes" id="UP000306740">
    <property type="component" value="Unassembled WGS sequence"/>
</dbReference>
<evidence type="ECO:0000256" key="3">
    <source>
        <dbReference type="ARBA" id="ARBA00022630"/>
    </source>
</evidence>
<dbReference type="PANTHER" id="PTHR42973:SF39">
    <property type="entry name" value="FAD-BINDING PCMH-TYPE DOMAIN-CONTAINING PROTEIN"/>
    <property type="match status" value="1"/>
</dbReference>
<dbReference type="EMBL" id="VDFR01000032">
    <property type="protein sequence ID" value="TNC48850.1"/>
    <property type="molecule type" value="Genomic_DNA"/>
</dbReference>
<gene>
    <name evidence="8" type="ORF">FHE65_06690</name>
    <name evidence="7" type="ORF">FHE65_13765</name>
</gene>
<dbReference type="InterPro" id="IPR016169">
    <property type="entry name" value="FAD-bd_PCMH_sub2"/>
</dbReference>
<dbReference type="Pfam" id="PF01565">
    <property type="entry name" value="FAD_binding_4"/>
    <property type="match status" value="1"/>
</dbReference>
<feature type="domain" description="FAD-binding PCMH-type" evidence="6">
    <location>
        <begin position="340"/>
        <end position="511"/>
    </location>
</feature>
<sequence>MPDYGHDLRFGTFITPQNTAPDQVVGLAQLSEQLGYDLVTFQDHPYQPAFLDTWTLLSYVAARTERVHLAPNVLNLPLRNPAVTARSVASLDLLSGGRIDLALGAGAFWEAIEAMGGPRLSPGQSVKALSEAVEVIRGIWSPEERGGLFVKGEFHSAHGAKRGPAPAHDVPIWLGAYKPRMLRLIGEKADGWLPSQSYLQPGDLARGNTVIDDAAVAAGRAPEDVRRLLNIAVGREVLSPQEWIDQLLPLALVDGISTFILASDDPRGLEEFAEEVIPVLREEVAAERSAAPAAGAGRSTRALSRRAPGIDYDAIPEALAADAVEPGDPTYARVRHSYVHRGSPGLVLRPADTDQVAEAVAYARRQQVPFVARSGGHGIGGRSTNDGGIVVDLGRLDTVEVLDRERRLVRVGAGARWREVARALSSHGLAISSGDSGDVGVGGLGTSGGIGFLARSYGLTIDHVVGADVVLADGTVVRADAEHHPDLFWAVRGAGEYVGVVTSLDIEAMELSDIVLAVIVHQVDDTADYLTRLGALTEASPRPLTPFTTLFPSDDGQTYARIMLVWAGDETEAAVGAIEPFLHLAPVVQQQAQVTPYKGIIRSTGDPAAGHRQPPTRSALVADLGDGLARTAGRMMDEGRLQLIQIRAFPGAAGDVAPEATAFAHRDRAYSLIAIAAAGASVDEEWDAAVDALYGNFETVVTPETLAKTFPSETLARLRDVKAVYDPDSVLGRTSLGE</sequence>
<dbReference type="SUPFAM" id="SSF56176">
    <property type="entry name" value="FAD-binding/transporter-associated domain-like"/>
    <property type="match status" value="1"/>
</dbReference>
<evidence type="ECO:0000313" key="8">
    <source>
        <dbReference type="EMBL" id="TNC48850.1"/>
    </source>
</evidence>
<evidence type="ECO:0000313" key="7">
    <source>
        <dbReference type="EMBL" id="TNC46125.1"/>
    </source>
</evidence>
<dbReference type="GO" id="GO:0016705">
    <property type="term" value="F:oxidoreductase activity, acting on paired donors, with incorporation or reduction of molecular oxygen"/>
    <property type="evidence" value="ECO:0007669"/>
    <property type="project" value="InterPro"/>
</dbReference>
<organism evidence="8 9">
    <name type="scientific">Mumia zhuanghuii</name>
    <dbReference type="NCBI Taxonomy" id="2585211"/>
    <lineage>
        <taxon>Bacteria</taxon>
        <taxon>Bacillati</taxon>
        <taxon>Actinomycetota</taxon>
        <taxon>Actinomycetes</taxon>
        <taxon>Propionibacteriales</taxon>
        <taxon>Nocardioidaceae</taxon>
        <taxon>Mumia</taxon>
    </lineage>
</organism>
<proteinExistence type="inferred from homology"/>
<dbReference type="RefSeq" id="WP_139105580.1">
    <property type="nucleotide sequence ID" value="NZ_VDFR01000032.1"/>
</dbReference>
<dbReference type="Gene3D" id="3.30.465.10">
    <property type="match status" value="1"/>
</dbReference>
<dbReference type="Gene3D" id="3.20.20.30">
    <property type="entry name" value="Luciferase-like domain"/>
    <property type="match status" value="1"/>
</dbReference>
<name>A0A5C4MTZ9_9ACTN</name>
<dbReference type="CDD" id="cd01097">
    <property type="entry name" value="Tetrahydromethanopterin_reductase"/>
    <property type="match status" value="1"/>
</dbReference>
<evidence type="ECO:0000256" key="5">
    <source>
        <dbReference type="ARBA" id="ARBA00023002"/>
    </source>
</evidence>
<dbReference type="InterPro" id="IPR036661">
    <property type="entry name" value="Luciferase-like_sf"/>
</dbReference>
<dbReference type="InterPro" id="IPR016166">
    <property type="entry name" value="FAD-bd_PCMH"/>
</dbReference>
<evidence type="ECO:0000259" key="6">
    <source>
        <dbReference type="PROSITE" id="PS51387"/>
    </source>
</evidence>
<evidence type="ECO:0000256" key="1">
    <source>
        <dbReference type="ARBA" id="ARBA00001974"/>
    </source>
</evidence>
<dbReference type="OrthoDB" id="3682986at2"/>
<dbReference type="InterPro" id="IPR011251">
    <property type="entry name" value="Luciferase-like_dom"/>
</dbReference>
<evidence type="ECO:0000256" key="4">
    <source>
        <dbReference type="ARBA" id="ARBA00022827"/>
    </source>
</evidence>
<dbReference type="Gene3D" id="3.40.462.20">
    <property type="match status" value="1"/>
</dbReference>
<dbReference type="AlphaFoldDB" id="A0A5C4MTZ9"/>
<dbReference type="Gene3D" id="3.30.43.10">
    <property type="entry name" value="Uridine Diphospho-n-acetylenolpyruvylglucosamine Reductase, domain 2"/>
    <property type="match status" value="1"/>
</dbReference>
<dbReference type="InterPro" id="IPR036318">
    <property type="entry name" value="FAD-bd_PCMH-like_sf"/>
</dbReference>
<protein>
    <submittedName>
        <fullName evidence="8">LLM class flavin-dependent oxidoreductase</fullName>
    </submittedName>
</protein>
<evidence type="ECO:0000256" key="2">
    <source>
        <dbReference type="ARBA" id="ARBA00005466"/>
    </source>
</evidence>
<dbReference type="InterPro" id="IPR050416">
    <property type="entry name" value="FAD-linked_Oxidoreductase"/>
</dbReference>
<dbReference type="InterPro" id="IPR006094">
    <property type="entry name" value="Oxid_FAD_bind_N"/>
</dbReference>
<dbReference type="GO" id="GO:0071949">
    <property type="term" value="F:FAD binding"/>
    <property type="evidence" value="ECO:0007669"/>
    <property type="project" value="InterPro"/>
</dbReference>
<comment type="cofactor">
    <cofactor evidence="1">
        <name>FAD</name>
        <dbReference type="ChEBI" id="CHEBI:57692"/>
    </cofactor>
</comment>